<dbReference type="InterPro" id="IPR014743">
    <property type="entry name" value="Cl-channel_core"/>
</dbReference>
<keyword evidence="6 11" id="KW-0472">Membrane</keyword>
<feature type="transmembrane region" description="Helical" evidence="11">
    <location>
        <begin position="69"/>
        <end position="90"/>
    </location>
</feature>
<feature type="transmembrane region" description="Helical" evidence="11">
    <location>
        <begin position="410"/>
        <end position="427"/>
    </location>
</feature>
<dbReference type="InterPro" id="IPR050368">
    <property type="entry name" value="ClC-type_chloride_channel"/>
</dbReference>
<dbReference type="KEGG" id="sacd:HS1genome_2081"/>
<evidence type="ECO:0000256" key="1">
    <source>
        <dbReference type="ARBA" id="ARBA00004141"/>
    </source>
</evidence>
<evidence type="ECO:0000259" key="12">
    <source>
        <dbReference type="PROSITE" id="PS51371"/>
    </source>
</evidence>
<dbReference type="OrthoDB" id="89900at2157"/>
<evidence type="ECO:0000313" key="15">
    <source>
        <dbReference type="Proteomes" id="UP000276741"/>
    </source>
</evidence>
<evidence type="ECO:0000256" key="10">
    <source>
        <dbReference type="PROSITE-ProRule" id="PRU00703"/>
    </source>
</evidence>
<dbReference type="SUPFAM" id="SSF81340">
    <property type="entry name" value="Clc chloride channel"/>
    <property type="match status" value="1"/>
</dbReference>
<evidence type="ECO:0000256" key="6">
    <source>
        <dbReference type="ARBA" id="ARBA00023136"/>
    </source>
</evidence>
<feature type="transmembrane region" description="Helical" evidence="11">
    <location>
        <begin position="202"/>
        <end position="227"/>
    </location>
</feature>
<dbReference type="EMBL" id="AP018553">
    <property type="protein sequence ID" value="BBD73692.1"/>
    <property type="molecule type" value="Genomic_DNA"/>
</dbReference>
<dbReference type="InterPro" id="IPR000644">
    <property type="entry name" value="CBS_dom"/>
</dbReference>
<dbReference type="InterPro" id="IPR001807">
    <property type="entry name" value="ClC"/>
</dbReference>
<keyword evidence="2" id="KW-0813">Transport</keyword>
<feature type="transmembrane region" description="Helical" evidence="11">
    <location>
        <begin position="278"/>
        <end position="297"/>
    </location>
</feature>
<feature type="transmembrane region" description="Helical" evidence="11">
    <location>
        <begin position="317"/>
        <end position="340"/>
    </location>
</feature>
<dbReference type="EMBL" id="BMQS01000012">
    <property type="protein sequence ID" value="GGT97698.1"/>
    <property type="molecule type" value="Genomic_DNA"/>
</dbReference>
<proteinExistence type="predicted"/>
<feature type="transmembrane region" description="Helical" evidence="11">
    <location>
        <begin position="352"/>
        <end position="371"/>
    </location>
</feature>
<dbReference type="PRINTS" id="PR00762">
    <property type="entry name" value="CLCHANNEL"/>
</dbReference>
<evidence type="ECO:0000313" key="14">
    <source>
        <dbReference type="EMBL" id="GGT97698.1"/>
    </source>
</evidence>
<reference evidence="13" key="3">
    <citation type="journal article" date="2019" name="BMC Res. Notes">
        <title>Complete genome sequence of the Sulfodiicoccus acidiphilus strain HS-1T, the first crenarchaeon that lacks polB3, isolated from an acidic hot spring in Ohwaku-dani, Hakone, Japan.</title>
        <authorList>
            <person name="Sakai H.D."/>
            <person name="Kurosawa N."/>
        </authorList>
    </citation>
    <scope>NUCLEOTIDE SEQUENCE</scope>
    <source>
        <strain evidence="13">HS-1</strain>
    </source>
</reference>
<dbReference type="SUPFAM" id="SSF54631">
    <property type="entry name" value="CBS-domain pair"/>
    <property type="match status" value="1"/>
</dbReference>
<dbReference type="CDD" id="cd00400">
    <property type="entry name" value="Voltage_gated_ClC"/>
    <property type="match status" value="1"/>
</dbReference>
<dbReference type="Gene3D" id="1.10.3080.10">
    <property type="entry name" value="Clc chloride channel"/>
    <property type="match status" value="1"/>
</dbReference>
<protein>
    <submittedName>
        <fullName evidence="13">Chloride channel protein</fullName>
    </submittedName>
</protein>
<keyword evidence="7" id="KW-0869">Chloride channel</keyword>
<accession>A0A348B690</accession>
<dbReference type="AlphaFoldDB" id="A0A348B690"/>
<dbReference type="PANTHER" id="PTHR43427">
    <property type="entry name" value="CHLORIDE CHANNEL PROTEIN CLC-E"/>
    <property type="match status" value="1"/>
</dbReference>
<dbReference type="GO" id="GO:0005254">
    <property type="term" value="F:chloride channel activity"/>
    <property type="evidence" value="ECO:0007669"/>
    <property type="project" value="UniProtKB-KW"/>
</dbReference>
<keyword evidence="8" id="KW-0868">Chloride</keyword>
<sequence>MNLRDLPYFERWFIVGLLIGVLAATGALALYFGIKFFEELLLGDVLGVQLPHPVGEGGPLNFVYSPTRYIFLPLVVGLGGAVSGLLTYTFSPEAAGGGTDFAINSYHKNNGRVRLRAVPVKLLASAVTIGSGGSGGREGPTSMIVAGLSSNLINFLRLGAEDRRRAVAIGIGAGIGTIFKSPIGGAILAGELLYKRDIEPEVIFPAVVASAVGYSIFGVVTGFEPIFGYYLQPFSPLRLPLYAFLGVVTGGMSIFYVKTMELFTSRFKALRTSRYVKPAIGGLAAGALALGFPEVMANGYGWVQILMDGKFGDIPTYGVPLLLILISLPFVKVISTSFTVGSGGSGGDFAPGIVIGASTGAVYGYVLHLLLPSVVPSVAPFVIVGMLSLFGAAAKAPLSVTLMVVEMTGGLQLLPGMMIAVAVAYLLSGGNTIYGSQVPTRRDSPVHAGEYNVPLLRSIRVSELQLRDTKLLSTMGSSDARKAIQDSGLFSLPVVDNEGKFLGSVFLSELPASKEPVVNFVRSGVSYVNPSSTAEDAMEVMVRSKSRWAPVVEKGVYKGIVTLDDVLTAYDKKLREMSVKEKT</sequence>
<dbReference type="Pfam" id="PF00654">
    <property type="entry name" value="Voltage_CLC"/>
    <property type="match status" value="1"/>
</dbReference>
<dbReference type="Proteomes" id="UP000276741">
    <property type="component" value="Chromosome"/>
</dbReference>
<keyword evidence="15" id="KW-1185">Reference proteome</keyword>
<gene>
    <name evidence="14" type="ORF">GCM10007116_14000</name>
    <name evidence="13" type="ORF">HS1genome_2081</name>
</gene>
<dbReference type="Pfam" id="PF00571">
    <property type="entry name" value="CBS"/>
    <property type="match status" value="1"/>
</dbReference>
<reference evidence="14" key="1">
    <citation type="journal article" date="2014" name="Int. J. Syst. Evol. Microbiol.">
        <title>Complete genome sequence of Corynebacterium casei LMG S-19264T (=DSM 44701T), isolated from a smear-ripened cheese.</title>
        <authorList>
            <consortium name="US DOE Joint Genome Institute (JGI-PGF)"/>
            <person name="Walter F."/>
            <person name="Albersmeier A."/>
            <person name="Kalinowski J."/>
            <person name="Ruckert C."/>
        </authorList>
    </citation>
    <scope>NUCLEOTIDE SEQUENCE</scope>
    <source>
        <strain evidence="14">JCM 31740</strain>
    </source>
</reference>
<evidence type="ECO:0000256" key="7">
    <source>
        <dbReference type="ARBA" id="ARBA00023173"/>
    </source>
</evidence>
<dbReference type="Gene3D" id="3.10.580.10">
    <property type="entry name" value="CBS-domain"/>
    <property type="match status" value="1"/>
</dbReference>
<evidence type="ECO:0000256" key="8">
    <source>
        <dbReference type="ARBA" id="ARBA00023214"/>
    </source>
</evidence>
<organism evidence="13 15">
    <name type="scientific">Sulfodiicoccus acidiphilus</name>
    <dbReference type="NCBI Taxonomy" id="1670455"/>
    <lineage>
        <taxon>Archaea</taxon>
        <taxon>Thermoproteota</taxon>
        <taxon>Thermoprotei</taxon>
        <taxon>Sulfolobales</taxon>
        <taxon>Sulfolobaceae</taxon>
        <taxon>Sulfodiicoccus</taxon>
    </lineage>
</organism>
<evidence type="ECO:0000256" key="2">
    <source>
        <dbReference type="ARBA" id="ARBA00022448"/>
    </source>
</evidence>
<evidence type="ECO:0000313" key="13">
    <source>
        <dbReference type="EMBL" id="BBD73692.1"/>
    </source>
</evidence>
<dbReference type="RefSeq" id="WP_126450973.1">
    <property type="nucleotide sequence ID" value="NZ_AP018553.1"/>
</dbReference>
<dbReference type="GeneID" id="38667541"/>
<keyword evidence="4 11" id="KW-1133">Transmembrane helix</keyword>
<feature type="transmembrane region" description="Helical" evidence="11">
    <location>
        <begin position="12"/>
        <end position="34"/>
    </location>
</feature>
<dbReference type="SMART" id="SM00116">
    <property type="entry name" value="CBS"/>
    <property type="match status" value="1"/>
</dbReference>
<dbReference type="GO" id="GO:0034707">
    <property type="term" value="C:chloride channel complex"/>
    <property type="evidence" value="ECO:0007669"/>
    <property type="project" value="UniProtKB-KW"/>
</dbReference>
<evidence type="ECO:0000256" key="4">
    <source>
        <dbReference type="ARBA" id="ARBA00022989"/>
    </source>
</evidence>
<reference evidence="15" key="2">
    <citation type="submission" date="2018-04" db="EMBL/GenBank/DDBJ databases">
        <title>Complete genome sequence of Sulfodiicoccus acidiphilus strain HS-1.</title>
        <authorList>
            <person name="Sakai H.D."/>
            <person name="Kurosawa N."/>
        </authorList>
    </citation>
    <scope>NUCLEOTIDE SEQUENCE [LARGE SCALE GENOMIC DNA]</scope>
    <source>
        <strain evidence="15">HS-1</strain>
    </source>
</reference>
<evidence type="ECO:0000256" key="9">
    <source>
        <dbReference type="ARBA" id="ARBA00023303"/>
    </source>
</evidence>
<keyword evidence="3 11" id="KW-0812">Transmembrane</keyword>
<keyword evidence="9" id="KW-0407">Ion channel</keyword>
<evidence type="ECO:0000256" key="3">
    <source>
        <dbReference type="ARBA" id="ARBA00022692"/>
    </source>
</evidence>
<keyword evidence="10" id="KW-0129">CBS domain</keyword>
<evidence type="ECO:0000256" key="11">
    <source>
        <dbReference type="SAM" id="Phobius"/>
    </source>
</evidence>
<dbReference type="PANTHER" id="PTHR43427:SF6">
    <property type="entry name" value="CHLORIDE CHANNEL PROTEIN CLC-E"/>
    <property type="match status" value="1"/>
</dbReference>
<feature type="transmembrane region" description="Helical" evidence="11">
    <location>
        <begin position="239"/>
        <end position="257"/>
    </location>
</feature>
<reference evidence="14" key="4">
    <citation type="submission" date="2020-09" db="EMBL/GenBank/DDBJ databases">
        <authorList>
            <person name="Sun Q."/>
            <person name="Ohkuma M."/>
        </authorList>
    </citation>
    <scope>NUCLEOTIDE SEQUENCE</scope>
    <source>
        <strain evidence="14">JCM 31740</strain>
    </source>
</reference>
<name>A0A348B690_9CREN</name>
<evidence type="ECO:0000256" key="5">
    <source>
        <dbReference type="ARBA" id="ARBA00023065"/>
    </source>
</evidence>
<dbReference type="Proteomes" id="UP000616143">
    <property type="component" value="Unassembled WGS sequence"/>
</dbReference>
<feature type="domain" description="CBS" evidence="12">
    <location>
        <begin position="521"/>
        <end position="576"/>
    </location>
</feature>
<comment type="subcellular location">
    <subcellularLocation>
        <location evidence="1">Membrane</location>
        <topology evidence="1">Multi-pass membrane protein</topology>
    </subcellularLocation>
</comment>
<dbReference type="PROSITE" id="PS51371">
    <property type="entry name" value="CBS"/>
    <property type="match status" value="1"/>
</dbReference>
<keyword evidence="5" id="KW-0406">Ion transport</keyword>
<dbReference type="InterPro" id="IPR046342">
    <property type="entry name" value="CBS_dom_sf"/>
</dbReference>
<feature type="transmembrane region" description="Helical" evidence="11">
    <location>
        <begin position="377"/>
        <end position="398"/>
    </location>
</feature>